<evidence type="ECO:0000256" key="1">
    <source>
        <dbReference type="SAM" id="MobiDB-lite"/>
    </source>
</evidence>
<dbReference type="AlphaFoldDB" id="A0A0K6GDS1"/>
<evidence type="ECO:0000313" key="3">
    <source>
        <dbReference type="Proteomes" id="UP000044841"/>
    </source>
</evidence>
<feature type="compositionally biased region" description="Acidic residues" evidence="1">
    <location>
        <begin position="76"/>
        <end position="89"/>
    </location>
</feature>
<dbReference type="InterPro" id="IPR021858">
    <property type="entry name" value="Fun_TF"/>
</dbReference>
<keyword evidence="3" id="KW-1185">Reference proteome</keyword>
<reference evidence="2 3" key="1">
    <citation type="submission" date="2015-07" db="EMBL/GenBank/DDBJ databases">
        <authorList>
            <person name="Noorani M."/>
        </authorList>
    </citation>
    <scope>NUCLEOTIDE SEQUENCE [LARGE SCALE GENOMIC DNA]</scope>
    <source>
        <strain evidence="2">BBA 69670</strain>
    </source>
</reference>
<dbReference type="Pfam" id="PF11951">
    <property type="entry name" value="Fungal_trans_2"/>
    <property type="match status" value="1"/>
</dbReference>
<organism evidence="2 3">
    <name type="scientific">Rhizoctonia solani</name>
    <dbReference type="NCBI Taxonomy" id="456999"/>
    <lineage>
        <taxon>Eukaryota</taxon>
        <taxon>Fungi</taxon>
        <taxon>Dikarya</taxon>
        <taxon>Basidiomycota</taxon>
        <taxon>Agaricomycotina</taxon>
        <taxon>Agaricomycetes</taxon>
        <taxon>Cantharellales</taxon>
        <taxon>Ceratobasidiaceae</taxon>
        <taxon>Rhizoctonia</taxon>
    </lineage>
</organism>
<proteinExistence type="predicted"/>
<dbReference type="Proteomes" id="UP000044841">
    <property type="component" value="Unassembled WGS sequence"/>
</dbReference>
<sequence length="461" mass="52160">MPSGTIIQNGTLRTSSAVLTSPIGSSVTAMTPGQASLLSALFSLSDNPPIHQSNSPPFADHNTASFSNGPTWLSPDLEEEDLSAEEEDPEGVSQIICQPLALDKNAESNALPFILQGFAAWVVRMAYEPLKMAALSRKFVIRQFEDGQESRYILGLLTNIGAQLGHHWDDGIGRREIIKALETALETVIIHFFISPARDWLTLRYESAPLFRRLCPEPPGLPINLPSLLQHSDYCLRRYVHLDILASTMMDIPMLFRYDCSQNAHFLHEPVEDVQTESGAQWFHGTPERIVAIFAKINAMREDGWIPTPEVISLFEHGIQEFQPTRNNSPDSFLSVTRLVVQECWRQVAYMYLYMGLCGDSSDTPRVKRALKQFMKLLEGTKPGRMPDEFLIMNMMLIAPAAQREREREIIRKRIQGLEGRSRGIKDNMTMVEDYWARADAERRAIMWSDIAWARKRVVGI</sequence>
<feature type="region of interest" description="Disordered" evidence="1">
    <location>
        <begin position="51"/>
        <end position="89"/>
    </location>
</feature>
<dbReference type="EMBL" id="CYGV01001722">
    <property type="protein sequence ID" value="CUA76630.1"/>
    <property type="molecule type" value="Genomic_DNA"/>
</dbReference>
<protein>
    <submittedName>
        <fullName evidence="2">Uncharacterized protein</fullName>
    </submittedName>
</protein>
<evidence type="ECO:0000313" key="2">
    <source>
        <dbReference type="EMBL" id="CUA76630.1"/>
    </source>
</evidence>
<gene>
    <name evidence="2" type="ORF">RSOLAG22IIIB_06391</name>
</gene>
<accession>A0A0K6GDS1</accession>
<feature type="compositionally biased region" description="Polar residues" evidence="1">
    <location>
        <begin position="51"/>
        <end position="71"/>
    </location>
</feature>
<name>A0A0K6GDS1_9AGAM</name>